<dbReference type="OrthoDB" id="4378831at2"/>
<name>A0A9Q7E929_MYROD</name>
<evidence type="ECO:0000313" key="3">
    <source>
        <dbReference type="Proteomes" id="UP000596202"/>
    </source>
</evidence>
<gene>
    <name evidence="2" type="ORF">I6I88_06295</name>
</gene>
<dbReference type="PANTHER" id="PTHR33840:SF1">
    <property type="entry name" value="TLE1 PHOSPHOLIPASE DOMAIN-CONTAINING PROTEIN"/>
    <property type="match status" value="1"/>
</dbReference>
<dbReference type="GeneID" id="93527257"/>
<dbReference type="InterPro" id="IPR018712">
    <property type="entry name" value="Tle1-like_cat"/>
</dbReference>
<evidence type="ECO:0000259" key="1">
    <source>
        <dbReference type="Pfam" id="PF09994"/>
    </source>
</evidence>
<dbReference type="Proteomes" id="UP000596202">
    <property type="component" value="Chromosome"/>
</dbReference>
<reference evidence="2 3" key="1">
    <citation type="submission" date="2021-01" db="EMBL/GenBank/DDBJ databases">
        <title>FDA dAtabase for Regulatory Grade micrObial Sequences (FDA-ARGOS): Supporting development and validation of Infectious Disease Dx tests.</title>
        <authorList>
            <person name="Sproer C."/>
            <person name="Gronow S."/>
            <person name="Severitt S."/>
            <person name="Schroder I."/>
            <person name="Tallon L."/>
            <person name="Sadzewicz L."/>
            <person name="Zhao X."/>
            <person name="Boylan J."/>
            <person name="Ott S."/>
            <person name="Bowen H."/>
            <person name="Vavikolanu K."/>
            <person name="Mehta A."/>
            <person name="Aluvathingal J."/>
            <person name="Nadendla S."/>
            <person name="Lowell S."/>
            <person name="Myers T."/>
            <person name="Yan Y."/>
            <person name="Sichtig H."/>
        </authorList>
    </citation>
    <scope>NUCLEOTIDE SEQUENCE [LARGE SCALE GENOMIC DNA]</scope>
    <source>
        <strain evidence="2 3">FDAARGOS_1131</strain>
    </source>
</reference>
<feature type="domain" description="T6SS Phospholipase effector Tle1-like catalytic" evidence="1">
    <location>
        <begin position="131"/>
        <end position="231"/>
    </location>
</feature>
<dbReference type="EMBL" id="CP068108">
    <property type="protein sequence ID" value="QQU01351.1"/>
    <property type="molecule type" value="Genomic_DNA"/>
</dbReference>
<dbReference type="PANTHER" id="PTHR33840">
    <property type="match status" value="1"/>
</dbReference>
<dbReference type="RefSeq" id="WP_002991823.1">
    <property type="nucleotide sequence ID" value="NZ_CP068108.1"/>
</dbReference>
<organism evidence="2 3">
    <name type="scientific">Myroides odoratus</name>
    <name type="common">Flavobacterium odoratum</name>
    <dbReference type="NCBI Taxonomy" id="256"/>
    <lineage>
        <taxon>Bacteria</taxon>
        <taxon>Pseudomonadati</taxon>
        <taxon>Bacteroidota</taxon>
        <taxon>Flavobacteriia</taxon>
        <taxon>Flavobacteriales</taxon>
        <taxon>Flavobacteriaceae</taxon>
        <taxon>Myroides</taxon>
    </lineage>
</organism>
<dbReference type="AlphaFoldDB" id="A0A9Q7E929"/>
<dbReference type="Pfam" id="PF09994">
    <property type="entry name" value="T6SS_Tle1-like_cat"/>
    <property type="match status" value="2"/>
</dbReference>
<proteinExistence type="predicted"/>
<evidence type="ECO:0000313" key="2">
    <source>
        <dbReference type="EMBL" id="QQU01351.1"/>
    </source>
</evidence>
<protein>
    <submittedName>
        <fullName evidence="2">DUF2235 domain-containing protein</fullName>
    </submittedName>
</protein>
<sequence>MKDDQVRATAKAAVFFDGTGNNRTNSRRDPEKFGGLTNINRLFDTCVLTDKVYIEGIGTRDGTDDSDWAKGTGNNPPGKSGFSYDDKLKKALDFLKDFEKGHEGEDMELIIYGFSRGATLARDFAKQALQFVNIRIRFLGIYDTVMSLIRLIDPYPIIHFTDVEMGRIDQILHLTAIQETRKYFPLTSIQYRNIATSRVVIEDYHTAKIKEIFVPGAHADVGGGYLEKEENLYLNPKGESYDAANRRLDEMVNTVKDSVLCGQQLIWLDLLKHVVIENGSTGNRLSSHRGKIKLDLPLVYFEVMALYSNFFLNENVFEYNTIAYDQALEVARDSLLLYIKKNNENENENICFNYEAFIAFIHISSFYDKIATTDSTVNDWLNIFDPEQLVAEIERVKNEYPNEDFSSFNVDVIKEAFGIDIINPNVPSNTGWSRSEIFR</sequence>
<accession>A0A9Q7E929</accession>
<feature type="domain" description="T6SS Phospholipase effector Tle1-like catalytic" evidence="1">
    <location>
        <begin position="14"/>
        <end position="125"/>
    </location>
</feature>